<dbReference type="STRING" id="765440.A0A0C3GIE3"/>
<dbReference type="AlphaFoldDB" id="A0A0C3GIE3"/>
<organism evidence="2 3">
    <name type="scientific">Piloderma croceum (strain F 1598)</name>
    <dbReference type="NCBI Taxonomy" id="765440"/>
    <lineage>
        <taxon>Eukaryota</taxon>
        <taxon>Fungi</taxon>
        <taxon>Dikarya</taxon>
        <taxon>Basidiomycota</taxon>
        <taxon>Agaricomycotina</taxon>
        <taxon>Agaricomycetes</taxon>
        <taxon>Agaricomycetidae</taxon>
        <taxon>Atheliales</taxon>
        <taxon>Atheliaceae</taxon>
        <taxon>Piloderma</taxon>
    </lineage>
</organism>
<dbReference type="Proteomes" id="UP000054166">
    <property type="component" value="Unassembled WGS sequence"/>
</dbReference>
<protein>
    <recommendedName>
        <fullName evidence="4">Glycosyltransferase family 15 protein</fullName>
    </recommendedName>
</protein>
<evidence type="ECO:0000313" key="3">
    <source>
        <dbReference type="Proteomes" id="UP000054166"/>
    </source>
</evidence>
<evidence type="ECO:0008006" key="4">
    <source>
        <dbReference type="Google" id="ProtNLM"/>
    </source>
</evidence>
<dbReference type="InParanoid" id="A0A0C3GIE3"/>
<gene>
    <name evidence="2" type="ORF">PILCRDRAFT_812147</name>
</gene>
<feature type="compositionally biased region" description="Pro residues" evidence="1">
    <location>
        <begin position="295"/>
        <end position="306"/>
    </location>
</feature>
<evidence type="ECO:0000313" key="2">
    <source>
        <dbReference type="EMBL" id="KIM90411.1"/>
    </source>
</evidence>
<feature type="region of interest" description="Disordered" evidence="1">
    <location>
        <begin position="292"/>
        <end position="323"/>
    </location>
</feature>
<dbReference type="HOGENOM" id="CLU_045862_0_0_1"/>
<evidence type="ECO:0000256" key="1">
    <source>
        <dbReference type="SAM" id="MobiDB-lite"/>
    </source>
</evidence>
<sequence length="389" mass="44232">MPRLSLRALVLVVLILLAVLSYISFHTNPTSDLQVRHPPTILLVSAFFPLSASKHSISDYKEWLTHFLQPITTPIYFFTTPEFEPFIRSLRGPNLPITINTTFSSPFDIPPLKDGIGTKEKYQEMWAWDREKDIRNPELYAIWTAKPYFLEEGLRNSGIAYDFAFWTDAGSFRSSHSYKSWPDPVRVKEVWDEGSRGSGMSAEDLLFFPMWGSPHSSMKFWSDDIGPVNGDNAFSEGSFFGGSARTIQWLRSLFFKYHDHWLSHGIFVGEDQIIFDILFLLHPRRIIGVWQYDPSAPPPPPPPPSTPHASSTEPQASEWGDSNTPHGACGSTWFYYQFFLASESERESMRGRWGSGSVACRLGRVIVMEPFLKSIFGNDWVAPLSSLSE</sequence>
<proteinExistence type="predicted"/>
<reference evidence="3" key="2">
    <citation type="submission" date="2015-01" db="EMBL/GenBank/DDBJ databases">
        <title>Evolutionary Origins and Diversification of the Mycorrhizal Mutualists.</title>
        <authorList>
            <consortium name="DOE Joint Genome Institute"/>
            <consortium name="Mycorrhizal Genomics Consortium"/>
            <person name="Kohler A."/>
            <person name="Kuo A."/>
            <person name="Nagy L.G."/>
            <person name="Floudas D."/>
            <person name="Copeland A."/>
            <person name="Barry K.W."/>
            <person name="Cichocki N."/>
            <person name="Veneault-Fourrey C."/>
            <person name="LaButti K."/>
            <person name="Lindquist E.A."/>
            <person name="Lipzen A."/>
            <person name="Lundell T."/>
            <person name="Morin E."/>
            <person name="Murat C."/>
            <person name="Riley R."/>
            <person name="Ohm R."/>
            <person name="Sun H."/>
            <person name="Tunlid A."/>
            <person name="Henrissat B."/>
            <person name="Grigoriev I.V."/>
            <person name="Hibbett D.S."/>
            <person name="Martin F."/>
        </authorList>
    </citation>
    <scope>NUCLEOTIDE SEQUENCE [LARGE SCALE GENOMIC DNA]</scope>
    <source>
        <strain evidence="3">F 1598</strain>
    </source>
</reference>
<name>A0A0C3GIE3_PILCF</name>
<keyword evidence="3" id="KW-1185">Reference proteome</keyword>
<dbReference type="OrthoDB" id="411632at2759"/>
<accession>A0A0C3GIE3</accession>
<dbReference type="EMBL" id="KN832973">
    <property type="protein sequence ID" value="KIM90411.1"/>
    <property type="molecule type" value="Genomic_DNA"/>
</dbReference>
<reference evidence="2 3" key="1">
    <citation type="submission" date="2014-04" db="EMBL/GenBank/DDBJ databases">
        <authorList>
            <consortium name="DOE Joint Genome Institute"/>
            <person name="Kuo A."/>
            <person name="Tarkka M."/>
            <person name="Buscot F."/>
            <person name="Kohler A."/>
            <person name="Nagy L.G."/>
            <person name="Floudas D."/>
            <person name="Copeland A."/>
            <person name="Barry K.W."/>
            <person name="Cichocki N."/>
            <person name="Veneault-Fourrey C."/>
            <person name="LaButti K."/>
            <person name="Lindquist E.A."/>
            <person name="Lipzen A."/>
            <person name="Lundell T."/>
            <person name="Morin E."/>
            <person name="Murat C."/>
            <person name="Sun H."/>
            <person name="Tunlid A."/>
            <person name="Henrissat B."/>
            <person name="Grigoriev I.V."/>
            <person name="Hibbett D.S."/>
            <person name="Martin F."/>
            <person name="Nordberg H.P."/>
            <person name="Cantor M.N."/>
            <person name="Hua S.X."/>
        </authorList>
    </citation>
    <scope>NUCLEOTIDE SEQUENCE [LARGE SCALE GENOMIC DNA]</scope>
    <source>
        <strain evidence="2 3">F 1598</strain>
    </source>
</reference>